<keyword evidence="2" id="KW-1185">Reference proteome</keyword>
<dbReference type="EMBL" id="CM039434">
    <property type="protein sequence ID" value="KAI4324371.1"/>
    <property type="molecule type" value="Genomic_DNA"/>
</dbReference>
<protein>
    <submittedName>
        <fullName evidence="1">Uncharacterized protein</fullName>
    </submittedName>
</protein>
<name>A0ACB9ML99_BAUVA</name>
<dbReference type="Proteomes" id="UP000828941">
    <property type="component" value="Chromosome 9"/>
</dbReference>
<gene>
    <name evidence="1" type="ORF">L6164_023916</name>
</gene>
<proteinExistence type="predicted"/>
<sequence>MEAEPCFSSPSVYLKLSRGRWWSSETVAVVTGGNRGIGFAIVKLLAELGLTVILTARDTQKGEAAVNTLRDEYGLNVDFLPLDVSDPSSINSFASSFKAKYGPTLDILVNNAGVSFNDLNDNSVEHAETVIKTNFYGPKLLTQALLPVFRALNADSSPTRILNISSRLGSLNKVINSEIRRVLESENVCEKEIDETVSMFLEDVKMGRWKNRGWPEYWTDYAVSKLALNAYSKVLGKRYDDLRVICFCPGFTRTSMTKGKGTHSPDHAASFAAALALLPPQHLPTTAKFFYLPSIHSKL</sequence>
<organism evidence="1 2">
    <name type="scientific">Bauhinia variegata</name>
    <name type="common">Purple orchid tree</name>
    <name type="synonym">Phanera variegata</name>
    <dbReference type="NCBI Taxonomy" id="167791"/>
    <lineage>
        <taxon>Eukaryota</taxon>
        <taxon>Viridiplantae</taxon>
        <taxon>Streptophyta</taxon>
        <taxon>Embryophyta</taxon>
        <taxon>Tracheophyta</taxon>
        <taxon>Spermatophyta</taxon>
        <taxon>Magnoliopsida</taxon>
        <taxon>eudicotyledons</taxon>
        <taxon>Gunneridae</taxon>
        <taxon>Pentapetalae</taxon>
        <taxon>rosids</taxon>
        <taxon>fabids</taxon>
        <taxon>Fabales</taxon>
        <taxon>Fabaceae</taxon>
        <taxon>Cercidoideae</taxon>
        <taxon>Cercideae</taxon>
        <taxon>Bauhiniinae</taxon>
        <taxon>Bauhinia</taxon>
    </lineage>
</organism>
<accession>A0ACB9ML99</accession>
<comment type="caution">
    <text evidence="1">The sequence shown here is derived from an EMBL/GenBank/DDBJ whole genome shotgun (WGS) entry which is preliminary data.</text>
</comment>
<evidence type="ECO:0000313" key="2">
    <source>
        <dbReference type="Proteomes" id="UP000828941"/>
    </source>
</evidence>
<reference evidence="1 2" key="1">
    <citation type="journal article" date="2022" name="DNA Res.">
        <title>Chromosomal-level genome assembly of the orchid tree Bauhinia variegata (Leguminosae; Cercidoideae) supports the allotetraploid origin hypothesis of Bauhinia.</title>
        <authorList>
            <person name="Zhong Y."/>
            <person name="Chen Y."/>
            <person name="Zheng D."/>
            <person name="Pang J."/>
            <person name="Liu Y."/>
            <person name="Luo S."/>
            <person name="Meng S."/>
            <person name="Qian L."/>
            <person name="Wei D."/>
            <person name="Dai S."/>
            <person name="Zhou R."/>
        </authorList>
    </citation>
    <scope>NUCLEOTIDE SEQUENCE [LARGE SCALE GENOMIC DNA]</scope>
    <source>
        <strain evidence="1">BV-YZ2020</strain>
    </source>
</reference>
<evidence type="ECO:0000313" key="1">
    <source>
        <dbReference type="EMBL" id="KAI4324371.1"/>
    </source>
</evidence>